<organism evidence="1 2">
    <name type="scientific">Candidatus Desulfosporosinus infrequens</name>
    <dbReference type="NCBI Taxonomy" id="2043169"/>
    <lineage>
        <taxon>Bacteria</taxon>
        <taxon>Bacillati</taxon>
        <taxon>Bacillota</taxon>
        <taxon>Clostridia</taxon>
        <taxon>Eubacteriales</taxon>
        <taxon>Desulfitobacteriaceae</taxon>
        <taxon>Desulfosporosinus</taxon>
    </lineage>
</organism>
<gene>
    <name evidence="1" type="ORF">SBF1_5100004</name>
</gene>
<protein>
    <submittedName>
        <fullName evidence="1">Uncharacterized protein</fullName>
    </submittedName>
</protein>
<proteinExistence type="predicted"/>
<dbReference type="Proteomes" id="UP000238916">
    <property type="component" value="Unassembled WGS sequence"/>
</dbReference>
<evidence type="ECO:0000313" key="1">
    <source>
        <dbReference type="EMBL" id="SPF51482.1"/>
    </source>
</evidence>
<reference evidence="2" key="1">
    <citation type="submission" date="2018-02" db="EMBL/GenBank/DDBJ databases">
        <authorList>
            <person name="Hausmann B."/>
        </authorList>
    </citation>
    <scope>NUCLEOTIDE SEQUENCE [LARGE SCALE GENOMIC DNA]</scope>
    <source>
        <strain evidence="2">Peat soil MAG SbF1</strain>
    </source>
</reference>
<sequence length="42" mass="4799">MGFISIIAMVAVFGIVLGDLEQKQPEGRREYVRTIQHLKLIK</sequence>
<dbReference type="EMBL" id="OMOF01000458">
    <property type="protein sequence ID" value="SPF51482.1"/>
    <property type="molecule type" value="Genomic_DNA"/>
</dbReference>
<dbReference type="AlphaFoldDB" id="A0A2U3LHY4"/>
<evidence type="ECO:0000313" key="2">
    <source>
        <dbReference type="Proteomes" id="UP000238916"/>
    </source>
</evidence>
<accession>A0A2U3LHY4</accession>
<name>A0A2U3LHY4_9FIRM</name>